<dbReference type="SUPFAM" id="SSF81321">
    <property type="entry name" value="Family A G protein-coupled receptor-like"/>
    <property type="match status" value="1"/>
</dbReference>
<evidence type="ECO:0000313" key="3">
    <source>
        <dbReference type="EMBL" id="OAX40535.1"/>
    </source>
</evidence>
<name>A0A1B7N6P6_9AGAM</name>
<keyword evidence="2" id="KW-1133">Transmembrane helix</keyword>
<evidence type="ECO:0008006" key="5">
    <source>
        <dbReference type="Google" id="ProtNLM"/>
    </source>
</evidence>
<dbReference type="InParanoid" id="A0A1B7N6P6"/>
<sequence length="421" mass="46249">MLPFALKVVWFTLSLSSIPACWIVLTVFARAIGSYWGPMLYCIFATMLQGIFCLGMIYNMNPLEMPPLFCKAQTFIIYYAANSATGVCAAFTLATTRTVLWPTSVIPSASSTLVWRNSYYLPIVVFPLGALAVAVPVLLSLHAIQPTDDLHCDATHPIWGRFLGYAGISMILTIPCFFMSAVAAHRVFRVHSMQRNLFKFTVSQPRSLSAERAANTTAVASPPSSPKPAVHPKLFPEDDFADDEDCDVVVTSRNHMPHVDEMTDAAATLPVDDTSFPRPHVLSPSLSSPSPSPIPETSRWSKLRIGGRQSSNTPIVNTTASLPISGRSRQSSPRYMGQSQSLAPAIWRLILFQMAFFIIQFLAALSTIIDVATHRAQPTPFGTQHIALVLVGWGPSIVFGHLPAVRRKLVFWRRQDSSVNG</sequence>
<feature type="transmembrane region" description="Helical" evidence="2">
    <location>
        <begin position="6"/>
        <end position="28"/>
    </location>
</feature>
<feature type="compositionally biased region" description="Low complexity" evidence="1">
    <location>
        <begin position="278"/>
        <end position="289"/>
    </location>
</feature>
<keyword evidence="4" id="KW-1185">Reference proteome</keyword>
<feature type="region of interest" description="Disordered" evidence="1">
    <location>
        <begin position="211"/>
        <end position="236"/>
    </location>
</feature>
<feature type="transmembrane region" description="Helical" evidence="2">
    <location>
        <begin position="78"/>
        <end position="100"/>
    </location>
</feature>
<feature type="compositionally biased region" description="Low complexity" evidence="1">
    <location>
        <begin position="213"/>
        <end position="233"/>
    </location>
</feature>
<reference evidence="3 4" key="1">
    <citation type="submission" date="2016-06" db="EMBL/GenBank/DDBJ databases">
        <title>Comparative genomics of the ectomycorrhizal sister species Rhizopogon vinicolor and Rhizopogon vesiculosus (Basidiomycota: Boletales) reveals a divergence of the mating type B locus.</title>
        <authorList>
            <consortium name="DOE Joint Genome Institute"/>
            <person name="Mujic A.B."/>
            <person name="Kuo A."/>
            <person name="Tritt A."/>
            <person name="Lipzen A."/>
            <person name="Chen C."/>
            <person name="Johnson J."/>
            <person name="Sharma A."/>
            <person name="Barry K."/>
            <person name="Grigoriev I.V."/>
            <person name="Spatafora J.W."/>
        </authorList>
    </citation>
    <scope>NUCLEOTIDE SEQUENCE [LARGE SCALE GENOMIC DNA]</scope>
    <source>
        <strain evidence="3 4">AM-OR11-026</strain>
    </source>
</reference>
<feature type="compositionally biased region" description="Polar residues" evidence="1">
    <location>
        <begin position="308"/>
        <end position="335"/>
    </location>
</feature>
<feature type="transmembrane region" description="Helical" evidence="2">
    <location>
        <begin position="385"/>
        <end position="405"/>
    </location>
</feature>
<keyword evidence="2" id="KW-0812">Transmembrane</keyword>
<feature type="transmembrane region" description="Helical" evidence="2">
    <location>
        <begin position="120"/>
        <end position="142"/>
    </location>
</feature>
<feature type="region of interest" description="Disordered" evidence="1">
    <location>
        <begin position="278"/>
        <end position="335"/>
    </location>
</feature>
<accession>A0A1B7N6P6</accession>
<feature type="transmembrane region" description="Helical" evidence="2">
    <location>
        <begin position="345"/>
        <end position="365"/>
    </location>
</feature>
<feature type="transmembrane region" description="Helical" evidence="2">
    <location>
        <begin position="40"/>
        <end position="58"/>
    </location>
</feature>
<evidence type="ECO:0000256" key="2">
    <source>
        <dbReference type="SAM" id="Phobius"/>
    </source>
</evidence>
<organism evidence="3 4">
    <name type="scientific">Rhizopogon vinicolor AM-OR11-026</name>
    <dbReference type="NCBI Taxonomy" id="1314800"/>
    <lineage>
        <taxon>Eukaryota</taxon>
        <taxon>Fungi</taxon>
        <taxon>Dikarya</taxon>
        <taxon>Basidiomycota</taxon>
        <taxon>Agaricomycotina</taxon>
        <taxon>Agaricomycetes</taxon>
        <taxon>Agaricomycetidae</taxon>
        <taxon>Boletales</taxon>
        <taxon>Suillineae</taxon>
        <taxon>Rhizopogonaceae</taxon>
        <taxon>Rhizopogon</taxon>
    </lineage>
</organism>
<dbReference type="Proteomes" id="UP000092154">
    <property type="component" value="Unassembled WGS sequence"/>
</dbReference>
<proteinExistence type="predicted"/>
<gene>
    <name evidence="3" type="ORF">K503DRAFT_601512</name>
</gene>
<protein>
    <recommendedName>
        <fullName evidence="5">G-protein coupled receptors family 2 profile 2 domain-containing protein</fullName>
    </recommendedName>
</protein>
<evidence type="ECO:0000313" key="4">
    <source>
        <dbReference type="Proteomes" id="UP000092154"/>
    </source>
</evidence>
<keyword evidence="2" id="KW-0472">Membrane</keyword>
<dbReference type="EMBL" id="KV448208">
    <property type="protein sequence ID" value="OAX40535.1"/>
    <property type="molecule type" value="Genomic_DNA"/>
</dbReference>
<feature type="transmembrane region" description="Helical" evidence="2">
    <location>
        <begin position="162"/>
        <end position="184"/>
    </location>
</feature>
<dbReference type="STRING" id="1314800.A0A1B7N6P6"/>
<dbReference type="OrthoDB" id="3256745at2759"/>
<evidence type="ECO:0000256" key="1">
    <source>
        <dbReference type="SAM" id="MobiDB-lite"/>
    </source>
</evidence>
<dbReference type="AlphaFoldDB" id="A0A1B7N6P6"/>